<reference evidence="1" key="1">
    <citation type="journal article" date="2020" name="Nature">
        <title>Giant virus diversity and host interactions through global metagenomics.</title>
        <authorList>
            <person name="Schulz F."/>
            <person name="Roux S."/>
            <person name="Paez-Espino D."/>
            <person name="Jungbluth S."/>
            <person name="Walsh D.A."/>
            <person name="Denef V.J."/>
            <person name="McMahon K.D."/>
            <person name="Konstantinidis K.T."/>
            <person name="Eloe-Fadrosh E.A."/>
            <person name="Kyrpides N.C."/>
            <person name="Woyke T."/>
        </authorList>
    </citation>
    <scope>NUCLEOTIDE SEQUENCE</scope>
    <source>
        <strain evidence="1">GVMAG-S-1102113-118</strain>
    </source>
</reference>
<evidence type="ECO:0000313" key="1">
    <source>
        <dbReference type="EMBL" id="QHU14529.1"/>
    </source>
</evidence>
<protein>
    <submittedName>
        <fullName evidence="1">Uncharacterized protein</fullName>
    </submittedName>
</protein>
<accession>A0A6C0KA32</accession>
<dbReference type="AlphaFoldDB" id="A0A6C0KA32"/>
<name>A0A6C0KA32_9ZZZZ</name>
<organism evidence="1">
    <name type="scientific">viral metagenome</name>
    <dbReference type="NCBI Taxonomy" id="1070528"/>
    <lineage>
        <taxon>unclassified sequences</taxon>
        <taxon>metagenomes</taxon>
        <taxon>organismal metagenomes</taxon>
    </lineage>
</organism>
<sequence>MSTHVVDTNFREALVRAEQTTCETVADVNLLVMEILTKKVPFEHTQTYSQSHIEIYGDGPSHLCLSLPEYPVPGFRESVHKLLKKLYTLKRTFTRKEKYGLHKQQHRDSGFDQVCEEILYMPGLGEGYMVARANFAHFASR</sequence>
<dbReference type="EMBL" id="MN740841">
    <property type="protein sequence ID" value="QHU14529.1"/>
    <property type="molecule type" value="Genomic_DNA"/>
</dbReference>
<proteinExistence type="predicted"/>